<sequence length="210" mass="22623">RQFGKEESKIKEEFESSSHIVAGTHVLGAQSPMSLAMPFIDNDLLWSSDHDGKMVDISSCLQDASVAVGQQATTGMGLGELSQSDLSSLVPPLPEANIADNDDIFKHLSDTTSIEIDTLLNEFNNSTPFIKEENNNVPNCVDESTSNSGTQQKSAQVMLEMRSLKFTIAAANPILAEKLATPSEQNVQQNSSSSSSSRPQLAPLTPKVEK</sequence>
<gene>
    <name evidence="2" type="ORF">BDFB_002549</name>
</gene>
<dbReference type="OrthoDB" id="6731210at2759"/>
<proteinExistence type="predicted"/>
<accession>A0A482VSJ2</accession>
<feature type="region of interest" description="Disordered" evidence="1">
    <location>
        <begin position="181"/>
        <end position="210"/>
    </location>
</feature>
<dbReference type="EMBL" id="QDEB01067025">
    <property type="protein sequence ID" value="RZC35911.1"/>
    <property type="molecule type" value="Genomic_DNA"/>
</dbReference>
<dbReference type="STRING" id="1661398.A0A482VSJ2"/>
<feature type="region of interest" description="Disordered" evidence="1">
    <location>
        <begin position="130"/>
        <end position="153"/>
    </location>
</feature>
<name>A0A482VSJ2_ASBVE</name>
<reference evidence="2 3" key="1">
    <citation type="submission" date="2017-03" db="EMBL/GenBank/DDBJ databases">
        <title>Genome of the blue death feigning beetle - Asbolus verrucosus.</title>
        <authorList>
            <person name="Rider S.D."/>
        </authorList>
    </citation>
    <scope>NUCLEOTIDE SEQUENCE [LARGE SCALE GENOMIC DNA]</scope>
    <source>
        <strain evidence="2">Butters</strain>
        <tissue evidence="2">Head and leg muscle</tissue>
    </source>
</reference>
<organism evidence="2 3">
    <name type="scientific">Asbolus verrucosus</name>
    <name type="common">Desert ironclad beetle</name>
    <dbReference type="NCBI Taxonomy" id="1661398"/>
    <lineage>
        <taxon>Eukaryota</taxon>
        <taxon>Metazoa</taxon>
        <taxon>Ecdysozoa</taxon>
        <taxon>Arthropoda</taxon>
        <taxon>Hexapoda</taxon>
        <taxon>Insecta</taxon>
        <taxon>Pterygota</taxon>
        <taxon>Neoptera</taxon>
        <taxon>Endopterygota</taxon>
        <taxon>Coleoptera</taxon>
        <taxon>Polyphaga</taxon>
        <taxon>Cucujiformia</taxon>
        <taxon>Tenebrionidae</taxon>
        <taxon>Pimeliinae</taxon>
        <taxon>Asbolus</taxon>
    </lineage>
</organism>
<feature type="non-terminal residue" evidence="2">
    <location>
        <position position="210"/>
    </location>
</feature>
<feature type="non-terminal residue" evidence="2">
    <location>
        <position position="1"/>
    </location>
</feature>
<evidence type="ECO:0000256" key="1">
    <source>
        <dbReference type="SAM" id="MobiDB-lite"/>
    </source>
</evidence>
<comment type="caution">
    <text evidence="2">The sequence shown here is derived from an EMBL/GenBank/DDBJ whole genome shotgun (WGS) entry which is preliminary data.</text>
</comment>
<evidence type="ECO:0000313" key="3">
    <source>
        <dbReference type="Proteomes" id="UP000292052"/>
    </source>
</evidence>
<protein>
    <submittedName>
        <fullName evidence="2">Uncharacterized protein</fullName>
    </submittedName>
</protein>
<keyword evidence="3" id="KW-1185">Reference proteome</keyword>
<dbReference type="AlphaFoldDB" id="A0A482VSJ2"/>
<feature type="compositionally biased region" description="Polar residues" evidence="1">
    <location>
        <begin position="135"/>
        <end position="153"/>
    </location>
</feature>
<dbReference type="Proteomes" id="UP000292052">
    <property type="component" value="Unassembled WGS sequence"/>
</dbReference>
<evidence type="ECO:0000313" key="2">
    <source>
        <dbReference type="EMBL" id="RZC35911.1"/>
    </source>
</evidence>